<dbReference type="GO" id="GO:0009247">
    <property type="term" value="P:glycolipid biosynthetic process"/>
    <property type="evidence" value="ECO:0007669"/>
    <property type="project" value="UniProtKB-ARBA"/>
</dbReference>
<evidence type="ECO:0000256" key="5">
    <source>
        <dbReference type="ARBA" id="ARBA00023136"/>
    </source>
</evidence>
<dbReference type="GO" id="GO:0016746">
    <property type="term" value="F:acyltransferase activity"/>
    <property type="evidence" value="ECO:0007669"/>
    <property type="project" value="UniProtKB-KW"/>
</dbReference>
<dbReference type="InterPro" id="IPR004960">
    <property type="entry name" value="LipA_acyltrans"/>
</dbReference>
<proteinExistence type="predicted"/>
<keyword evidence="7" id="KW-0812">Transmembrane</keyword>
<evidence type="ECO:0000256" key="1">
    <source>
        <dbReference type="ARBA" id="ARBA00004533"/>
    </source>
</evidence>
<gene>
    <name evidence="8" type="ORF">A9308_02990</name>
</gene>
<protein>
    <submittedName>
        <fullName evidence="8">Lipid A biosynthesis acyltransferase</fullName>
    </submittedName>
</protein>
<comment type="subcellular location">
    <subcellularLocation>
        <location evidence="1">Cell inner membrane</location>
    </subcellularLocation>
</comment>
<keyword evidence="2" id="KW-1003">Cell membrane</keyword>
<keyword evidence="5 7" id="KW-0472">Membrane</keyword>
<dbReference type="RefSeq" id="WP_067234663.1">
    <property type="nucleotide sequence ID" value="NZ_LZMZ01000005.1"/>
</dbReference>
<keyword evidence="4 8" id="KW-0808">Transferase</keyword>
<name>A0A1B8QF18_9GAMM</name>
<dbReference type="PANTHER" id="PTHR30606">
    <property type="entry name" value="LIPID A BIOSYNTHESIS LAUROYL ACYLTRANSFERASE"/>
    <property type="match status" value="1"/>
</dbReference>
<dbReference type="GO" id="GO:0005886">
    <property type="term" value="C:plasma membrane"/>
    <property type="evidence" value="ECO:0007669"/>
    <property type="project" value="UniProtKB-SubCell"/>
</dbReference>
<evidence type="ECO:0000256" key="2">
    <source>
        <dbReference type="ARBA" id="ARBA00022475"/>
    </source>
</evidence>
<dbReference type="EMBL" id="LZMZ01000005">
    <property type="protein sequence ID" value="OBX80533.1"/>
    <property type="molecule type" value="Genomic_DNA"/>
</dbReference>
<dbReference type="CDD" id="cd07984">
    <property type="entry name" value="LPLAT_LABLAT-like"/>
    <property type="match status" value="1"/>
</dbReference>
<organism evidence="8 9">
    <name type="scientific">Faucicola atlantae</name>
    <dbReference type="NCBI Taxonomy" id="34059"/>
    <lineage>
        <taxon>Bacteria</taxon>
        <taxon>Pseudomonadati</taxon>
        <taxon>Pseudomonadota</taxon>
        <taxon>Gammaproteobacteria</taxon>
        <taxon>Moraxellales</taxon>
        <taxon>Moraxellaceae</taxon>
        <taxon>Faucicola</taxon>
    </lineage>
</organism>
<evidence type="ECO:0000256" key="7">
    <source>
        <dbReference type="SAM" id="Phobius"/>
    </source>
</evidence>
<keyword evidence="7" id="KW-1133">Transmembrane helix</keyword>
<sequence length="324" mass="37277">MIFSPASTHPTSQTRLPFSWRFLLPQYWGIWLLMACVLPWVWLPLRVQFWLGRTLGVVLYHGIARRRRDTLINMALIFPEKSASEHAQLAKRVFIQAGVGVFESLCAWFRPHVFDGCWDVTGVDAVLKAQHNGHAVILLGAHYTLLDLGGLLMSHVLPIDVIYRPQNNALLDWFIFNARTHIYRRQISHRDMRALAQSLKDGHAVWYSPDQDFGLKQGVMAPFFGVPAATITAQRRLARLGNKQKPPVFFMFHAYRTTAPNVPRPHYQLTLSPPLSDYPSQNETADAARINALLEQLMLIDPTQYMWFHRRFKTQPDGTKYYAK</sequence>
<evidence type="ECO:0000313" key="9">
    <source>
        <dbReference type="Proteomes" id="UP000092508"/>
    </source>
</evidence>
<dbReference type="Proteomes" id="UP000092508">
    <property type="component" value="Unassembled WGS sequence"/>
</dbReference>
<dbReference type="Pfam" id="PF03279">
    <property type="entry name" value="Lip_A_acyltrans"/>
    <property type="match status" value="1"/>
</dbReference>
<dbReference type="OrthoDB" id="9803456at2"/>
<keyword evidence="3" id="KW-0997">Cell inner membrane</keyword>
<evidence type="ECO:0000313" key="8">
    <source>
        <dbReference type="EMBL" id="OBX80533.1"/>
    </source>
</evidence>
<dbReference type="AlphaFoldDB" id="A0A1B8QF18"/>
<reference evidence="8 9" key="1">
    <citation type="submission" date="2016-06" db="EMBL/GenBank/DDBJ databases">
        <title>Draft genome of Moraxella atlantae CCUG 66109.</title>
        <authorList>
            <person name="Salva-Serra F."/>
            <person name="Engstrom-Jakobsson H."/>
            <person name="Thorell K."/>
            <person name="Gonzales-Siles L."/>
            <person name="Karlsson R."/>
            <person name="Boulund F."/>
            <person name="Engstrand L."/>
            <person name="Kristiansson E."/>
            <person name="Moore E."/>
        </authorList>
    </citation>
    <scope>NUCLEOTIDE SEQUENCE [LARGE SCALE GENOMIC DNA]</scope>
    <source>
        <strain evidence="8 9">CCUG 66109</strain>
    </source>
</reference>
<keyword evidence="6 8" id="KW-0012">Acyltransferase</keyword>
<comment type="caution">
    <text evidence="8">The sequence shown here is derived from an EMBL/GenBank/DDBJ whole genome shotgun (WGS) entry which is preliminary data.</text>
</comment>
<dbReference type="PANTHER" id="PTHR30606:SF9">
    <property type="entry name" value="LIPID A BIOSYNTHESIS LAUROYLTRANSFERASE"/>
    <property type="match status" value="1"/>
</dbReference>
<dbReference type="STRING" id="34059.A9308_02990"/>
<evidence type="ECO:0000256" key="4">
    <source>
        <dbReference type="ARBA" id="ARBA00022679"/>
    </source>
</evidence>
<evidence type="ECO:0000256" key="3">
    <source>
        <dbReference type="ARBA" id="ARBA00022519"/>
    </source>
</evidence>
<dbReference type="PIRSF" id="PIRSF026649">
    <property type="entry name" value="MsbB"/>
    <property type="match status" value="1"/>
</dbReference>
<accession>A0A1B8QF18</accession>
<feature type="transmembrane region" description="Helical" evidence="7">
    <location>
        <begin position="27"/>
        <end position="45"/>
    </location>
</feature>
<evidence type="ECO:0000256" key="6">
    <source>
        <dbReference type="ARBA" id="ARBA00023315"/>
    </source>
</evidence>